<organism evidence="3">
    <name type="scientific">Laccaria bicolor (strain S238N-H82 / ATCC MYA-4686)</name>
    <name type="common">Bicoloured deceiver</name>
    <name type="synonym">Laccaria laccata var. bicolor</name>
    <dbReference type="NCBI Taxonomy" id="486041"/>
    <lineage>
        <taxon>Eukaryota</taxon>
        <taxon>Fungi</taxon>
        <taxon>Dikarya</taxon>
        <taxon>Basidiomycota</taxon>
        <taxon>Agaricomycotina</taxon>
        <taxon>Agaricomycetes</taxon>
        <taxon>Agaricomycetidae</taxon>
        <taxon>Agaricales</taxon>
        <taxon>Agaricineae</taxon>
        <taxon>Hydnangiaceae</taxon>
        <taxon>Laccaria</taxon>
    </lineage>
</organism>
<protein>
    <submittedName>
        <fullName evidence="2">Predicted protein</fullName>
    </submittedName>
</protein>
<evidence type="ECO:0000313" key="3">
    <source>
        <dbReference type="Proteomes" id="UP000001194"/>
    </source>
</evidence>
<dbReference type="EMBL" id="DS547092">
    <property type="protein sequence ID" value="EDR14424.1"/>
    <property type="molecule type" value="Genomic_DNA"/>
</dbReference>
<reference evidence="2 3" key="1">
    <citation type="journal article" date="2008" name="Nature">
        <title>The genome of Laccaria bicolor provides insights into mycorrhizal symbiosis.</title>
        <authorList>
            <person name="Martin F."/>
            <person name="Aerts A."/>
            <person name="Ahren D."/>
            <person name="Brun A."/>
            <person name="Danchin E.G.J."/>
            <person name="Duchaussoy F."/>
            <person name="Gibon J."/>
            <person name="Kohler A."/>
            <person name="Lindquist E."/>
            <person name="Pereda V."/>
            <person name="Salamov A."/>
            <person name="Shapiro H.J."/>
            <person name="Wuyts J."/>
            <person name="Blaudez D."/>
            <person name="Buee M."/>
            <person name="Brokstein P."/>
            <person name="Canbaeck B."/>
            <person name="Cohen D."/>
            <person name="Courty P.E."/>
            <person name="Coutinho P.M."/>
            <person name="Delaruelle C."/>
            <person name="Detter J.C."/>
            <person name="Deveau A."/>
            <person name="DiFazio S."/>
            <person name="Duplessis S."/>
            <person name="Fraissinet-Tachet L."/>
            <person name="Lucic E."/>
            <person name="Frey-Klett P."/>
            <person name="Fourrey C."/>
            <person name="Feussner I."/>
            <person name="Gay G."/>
            <person name="Grimwood J."/>
            <person name="Hoegger P.J."/>
            <person name="Jain P."/>
            <person name="Kilaru S."/>
            <person name="Labbe J."/>
            <person name="Lin Y.C."/>
            <person name="Legue V."/>
            <person name="Le Tacon F."/>
            <person name="Marmeisse R."/>
            <person name="Melayah D."/>
            <person name="Montanini B."/>
            <person name="Muratet M."/>
            <person name="Nehls U."/>
            <person name="Niculita-Hirzel H."/>
            <person name="Oudot-Le Secq M.P."/>
            <person name="Peter M."/>
            <person name="Quesneville H."/>
            <person name="Rajashekar B."/>
            <person name="Reich M."/>
            <person name="Rouhier N."/>
            <person name="Schmutz J."/>
            <person name="Yin T."/>
            <person name="Chalot M."/>
            <person name="Henrissat B."/>
            <person name="Kuees U."/>
            <person name="Lucas S."/>
            <person name="Van de Peer Y."/>
            <person name="Podila G.K."/>
            <person name="Polle A."/>
            <person name="Pukkila P.J."/>
            <person name="Richardson P.M."/>
            <person name="Rouze P."/>
            <person name="Sanders I.R."/>
            <person name="Stajich J.E."/>
            <person name="Tunlid A."/>
            <person name="Tuskan G."/>
            <person name="Grigoriev I.V."/>
        </authorList>
    </citation>
    <scope>NUCLEOTIDE SEQUENCE [LARGE SCALE GENOMIC DNA]</scope>
    <source>
        <strain evidence="3">S238N-H82 / ATCC MYA-4686</strain>
    </source>
</reference>
<dbReference type="InParanoid" id="B0CT14"/>
<dbReference type="KEGG" id="lbc:LACBIDRAFT_291949"/>
<evidence type="ECO:0000313" key="2">
    <source>
        <dbReference type="EMBL" id="EDR14424.1"/>
    </source>
</evidence>
<keyword evidence="3" id="KW-1185">Reference proteome</keyword>
<accession>B0CT14</accession>
<dbReference type="AlphaFoldDB" id="B0CT14"/>
<sequence length="452" mass="50839">MAIAPCRPHDHDRAQASETHTFRKSGGSATGVGLPGAIDTFGHAAAAIHGFYIRFWLFRRFHYLQTTTHVKTIPGQDGYMEQLKLNKTGGLVELNNVESLNFYAHGQGIANVTSQKFVPAGNDVYTRSRHPFTKLEVVYSKTPATESPISAKVSFCDVHTASSPHVHSPRPGQEYQCRTKSVAEPSYPTLPQANFYCLPTKYSKVTFDGISHLRGLLSQVSLDTTTHFISCPRANSTTSGHVLTHLKVSTLIEHATAQTVVLRILTPIIRIFPDYDDFPAEGGRLLPGSRASFRVSSRRFCDRTLGTVRMWIDADWRRERRVLREGRCLGLVVSYRYVMGKFTERWFPPAVGEFPRNVDEWATQSYLSREDVEVNDLDFQQEQPQMNVMFKSRARPTLQASTPETHCPFYCPTNSSTQARSTSERLPISHVCVDPIQEDMLPVLEEPHSNPP</sequence>
<gene>
    <name evidence="2" type="ORF">LACBIDRAFT_291949</name>
</gene>
<dbReference type="HOGENOM" id="CLU_605599_0_0_1"/>
<feature type="region of interest" description="Disordered" evidence="1">
    <location>
        <begin position="1"/>
        <end position="28"/>
    </location>
</feature>
<proteinExistence type="predicted"/>
<evidence type="ECO:0000256" key="1">
    <source>
        <dbReference type="SAM" id="MobiDB-lite"/>
    </source>
</evidence>
<dbReference type="Proteomes" id="UP000001194">
    <property type="component" value="Unassembled WGS sequence"/>
</dbReference>
<dbReference type="RefSeq" id="XP_001874983.1">
    <property type="nucleotide sequence ID" value="XM_001874948.1"/>
</dbReference>
<dbReference type="GeneID" id="6070962"/>
<dbReference type="OrthoDB" id="10643884at2759"/>
<name>B0CT14_LACBS</name>